<reference evidence="4" key="1">
    <citation type="journal article" date="2023" name="Int. J. Syst. Evol. Microbiol.">
        <title>Mesoterricola silvestris gen. nov., sp. nov., Mesoterricola sediminis sp. nov., Geothrix oryzae sp. nov., Geothrix edaphica sp. nov., Geothrix rubra sp. nov., and Geothrix limicola sp. nov., six novel members of Acidobacteriota isolated from soils.</title>
        <authorList>
            <person name="Itoh H."/>
            <person name="Sugisawa Y."/>
            <person name="Mise K."/>
            <person name="Xu Z."/>
            <person name="Kuniyasu M."/>
            <person name="Ushijima N."/>
            <person name="Kawano K."/>
            <person name="Kobayashi E."/>
            <person name="Shiratori Y."/>
            <person name="Masuda Y."/>
            <person name="Senoo K."/>
        </authorList>
    </citation>
    <scope>NUCLEOTIDE SEQUENCE [LARGE SCALE GENOMIC DNA]</scope>
    <source>
        <strain evidence="4">Red222</strain>
    </source>
</reference>
<name>A0ABN6UWE6_9BACT</name>
<dbReference type="InterPro" id="IPR007837">
    <property type="entry name" value="DinB"/>
</dbReference>
<dbReference type="SUPFAM" id="SSF109854">
    <property type="entry name" value="DinB/YfiT-like putative metalloenzymes"/>
    <property type="match status" value="1"/>
</dbReference>
<evidence type="ECO:0000313" key="4">
    <source>
        <dbReference type="Proteomes" id="UP001242010"/>
    </source>
</evidence>
<dbReference type="EMBL" id="AP027079">
    <property type="protein sequence ID" value="BDU69076.1"/>
    <property type="molecule type" value="Genomic_DNA"/>
</dbReference>
<proteinExistence type="inferred from homology"/>
<evidence type="ECO:0000256" key="1">
    <source>
        <dbReference type="ARBA" id="ARBA00008635"/>
    </source>
</evidence>
<dbReference type="Proteomes" id="UP001242010">
    <property type="component" value="Chromosome"/>
</dbReference>
<evidence type="ECO:0000256" key="2">
    <source>
        <dbReference type="ARBA" id="ARBA00022723"/>
    </source>
</evidence>
<protein>
    <submittedName>
        <fullName evidence="3">DNA damage-inducible protein DinB</fullName>
    </submittedName>
</protein>
<sequence>MIGLLKDLLGHQAWADAMFFHAWGKSQVREDSELRTRVGHLVDVQEAFLKVLKGEVVSMEEHPLPAFGDLQLRCRTNHEVFRALGRSLDDASLARIVRVPWFPDPPCLVSVTDALVQVCLHTQHHRGQNMTCLKALGAAPKNVDYIIWLWKQKPEARWDS</sequence>
<accession>A0ABN6UWE6</accession>
<keyword evidence="2" id="KW-0479">Metal-binding</keyword>
<dbReference type="Pfam" id="PF05163">
    <property type="entry name" value="DinB"/>
    <property type="match status" value="1"/>
</dbReference>
<organism evidence="3 4">
    <name type="scientific">Geothrix oryzae</name>
    <dbReference type="NCBI Taxonomy" id="2927975"/>
    <lineage>
        <taxon>Bacteria</taxon>
        <taxon>Pseudomonadati</taxon>
        <taxon>Acidobacteriota</taxon>
        <taxon>Holophagae</taxon>
        <taxon>Holophagales</taxon>
        <taxon>Holophagaceae</taxon>
        <taxon>Geothrix</taxon>
    </lineage>
</organism>
<evidence type="ECO:0000313" key="3">
    <source>
        <dbReference type="EMBL" id="BDU69076.1"/>
    </source>
</evidence>
<comment type="similarity">
    <text evidence="1">Belongs to the DinB family.</text>
</comment>
<keyword evidence="4" id="KW-1185">Reference proteome</keyword>
<dbReference type="RefSeq" id="WP_286355706.1">
    <property type="nucleotide sequence ID" value="NZ_AP027079.1"/>
</dbReference>
<gene>
    <name evidence="3" type="ORF">GETHOR_11770</name>
</gene>
<dbReference type="Gene3D" id="1.20.120.450">
    <property type="entry name" value="dinb family like domain"/>
    <property type="match status" value="1"/>
</dbReference>
<dbReference type="InterPro" id="IPR034660">
    <property type="entry name" value="DinB/YfiT-like"/>
</dbReference>